<comment type="caution">
    <text evidence="1">The sequence shown here is derived from an EMBL/GenBank/DDBJ whole genome shotgun (WGS) entry which is preliminary data.</text>
</comment>
<dbReference type="Proteomes" id="UP000011873">
    <property type="component" value="Unassembled WGS sequence"/>
</dbReference>
<name>M6BRG8_LEPBO</name>
<evidence type="ECO:0000313" key="1">
    <source>
        <dbReference type="EMBL" id="EMJ82104.1"/>
    </source>
</evidence>
<evidence type="ECO:0000313" key="2">
    <source>
        <dbReference type="Proteomes" id="UP000011873"/>
    </source>
</evidence>
<dbReference type="AlphaFoldDB" id="M6BRG8"/>
<organism evidence="1 2">
    <name type="scientific">Leptospira borgpetersenii serovar Hardjo-bovis str. Sponselee</name>
    <dbReference type="NCBI Taxonomy" id="1303729"/>
    <lineage>
        <taxon>Bacteria</taxon>
        <taxon>Pseudomonadati</taxon>
        <taxon>Spirochaetota</taxon>
        <taxon>Spirochaetia</taxon>
        <taxon>Leptospirales</taxon>
        <taxon>Leptospiraceae</taxon>
        <taxon>Leptospira</taxon>
    </lineage>
</organism>
<protein>
    <submittedName>
        <fullName evidence="1">Uncharacterized protein</fullName>
    </submittedName>
</protein>
<sequence length="98" mass="11457">MFIIYENLIHKNSFLIHKSGFHHASIKTFACGFGFKTRKDETLFPDTTTLTINHRLTVFNFRNFRIFELRYGTLHEELASGTAFLLNIFLAGNERKKT</sequence>
<reference evidence="1 2" key="1">
    <citation type="submission" date="2013-01" db="EMBL/GenBank/DDBJ databases">
        <authorList>
            <person name="Harkins D.M."/>
            <person name="Durkin A.S."/>
            <person name="Brinkac L.M."/>
            <person name="Haft D.H."/>
            <person name="Selengut J.D."/>
            <person name="Sanka R."/>
            <person name="DePew J."/>
            <person name="Purushe J."/>
            <person name="Galloway R.L."/>
            <person name="Vinetz J.M."/>
            <person name="Sutton G.G."/>
            <person name="Nierman W.C."/>
            <person name="Fouts D.E."/>
        </authorList>
    </citation>
    <scope>NUCLEOTIDE SEQUENCE [LARGE SCALE GENOMIC DNA]</scope>
    <source>
        <strain evidence="1 2">Sponselee CDC</strain>
    </source>
</reference>
<dbReference type="PATRIC" id="fig|1218567.3.peg.1746"/>
<accession>M6BRG8</accession>
<proteinExistence type="predicted"/>
<gene>
    <name evidence="1" type="ORF">LEP1GSC016_3997</name>
</gene>
<dbReference type="EMBL" id="ANMU01000070">
    <property type="protein sequence ID" value="EMJ82104.1"/>
    <property type="molecule type" value="Genomic_DNA"/>
</dbReference>